<dbReference type="PANTHER" id="PTHR43883:SF1">
    <property type="entry name" value="GLUCONOKINASE"/>
    <property type="match status" value="1"/>
</dbReference>
<dbReference type="InterPro" id="IPR021122">
    <property type="entry name" value="RNA_ligase_dom_REL/Rnl2"/>
</dbReference>
<organism evidence="2">
    <name type="scientific">marine sediment metagenome</name>
    <dbReference type="NCBI Taxonomy" id="412755"/>
    <lineage>
        <taxon>unclassified sequences</taxon>
        <taxon>metagenomes</taxon>
        <taxon>ecological metagenomes</taxon>
    </lineage>
</organism>
<comment type="caution">
    <text evidence="2">The sequence shown here is derived from an EMBL/GenBank/DDBJ whole genome shotgun (WGS) entry which is preliminary data.</text>
</comment>
<dbReference type="AlphaFoldDB" id="A0A0F9KZ11"/>
<accession>A0A0F9KZ11</accession>
<gene>
    <name evidence="2" type="ORF">LCGC14_1273860</name>
</gene>
<feature type="domain" description="RNA ligase" evidence="1">
    <location>
        <begin position="38"/>
        <end position="195"/>
    </location>
</feature>
<dbReference type="Pfam" id="PF09414">
    <property type="entry name" value="RNA_ligase"/>
    <property type="match status" value="1"/>
</dbReference>
<reference evidence="2" key="1">
    <citation type="journal article" date="2015" name="Nature">
        <title>Complex archaea that bridge the gap between prokaryotes and eukaryotes.</title>
        <authorList>
            <person name="Spang A."/>
            <person name="Saw J.H."/>
            <person name="Jorgensen S.L."/>
            <person name="Zaremba-Niedzwiedzka K."/>
            <person name="Martijn J."/>
            <person name="Lind A.E."/>
            <person name="van Eijk R."/>
            <person name="Schleper C."/>
            <person name="Guy L."/>
            <person name="Ettema T.J."/>
        </authorList>
    </citation>
    <scope>NUCLEOTIDE SEQUENCE</scope>
</reference>
<dbReference type="EMBL" id="LAZR01007176">
    <property type="protein sequence ID" value="KKM86953.1"/>
    <property type="molecule type" value="Genomic_DNA"/>
</dbReference>
<dbReference type="Gene3D" id="3.30.470.30">
    <property type="entry name" value="DNA ligase/mRNA capping enzyme"/>
    <property type="match status" value="1"/>
</dbReference>
<protein>
    <recommendedName>
        <fullName evidence="1">RNA ligase domain-containing protein</fullName>
    </recommendedName>
</protein>
<dbReference type="PANTHER" id="PTHR43883">
    <property type="entry name" value="SLR0207 PROTEIN"/>
    <property type="match status" value="1"/>
</dbReference>
<dbReference type="InterPro" id="IPR052732">
    <property type="entry name" value="Cell-binding_unc_protein"/>
</dbReference>
<evidence type="ECO:0000259" key="1">
    <source>
        <dbReference type="Pfam" id="PF09414"/>
    </source>
</evidence>
<sequence>MTFRKFEKTYRILVDQINIKGKHYLSDADTKKLLDGNVTLLEKADGAGVAVIRNKDDFELQKRGSLIGTNEHHQYNHFKAWSQTNYDKLMQIPKGTILYAEWTAVKHTIFYDLLPDYFLPFALYDRKIDKYLHWYDVEELCDKIGLCTVPLIQMNARVNKDELFDLVPDPSCYGHKIAEGLIVWNYNNNMRGKVVLKKFQDSMDTEGHWATKKIVKNIVGGICHCKDKE</sequence>
<dbReference type="SUPFAM" id="SSF56091">
    <property type="entry name" value="DNA ligase/mRNA capping enzyme, catalytic domain"/>
    <property type="match status" value="1"/>
</dbReference>
<name>A0A0F9KZ11_9ZZZZ</name>
<proteinExistence type="predicted"/>
<evidence type="ECO:0000313" key="2">
    <source>
        <dbReference type="EMBL" id="KKM86953.1"/>
    </source>
</evidence>